<dbReference type="GeneID" id="77953240"/>
<reference evidence="1" key="1">
    <citation type="journal article" date="2021" name="Viruses">
        <title>Novel Viruses That Lyse Plant and Human Strains of Kosakonia cowanii.</title>
        <authorList>
            <person name="Petrzik K."/>
            <person name="Brazdova S."/>
            <person name="Krawczyk K."/>
        </authorList>
    </citation>
    <scope>NUCLEOTIDE SEQUENCE</scope>
</reference>
<organism evidence="1 2">
    <name type="scientific">Kosakonia phage Kc263</name>
    <dbReference type="NCBI Taxonomy" id="2863194"/>
    <lineage>
        <taxon>Viruses</taxon>
        <taxon>Duplodnaviria</taxon>
        <taxon>Heunggongvirae</taxon>
        <taxon>Uroviricota</taxon>
        <taxon>Caudoviricetes</taxon>
        <taxon>Chimalliviridae</taxon>
        <taxon>Branisovskavirus</taxon>
        <taxon>Branisovskavirus Kc263</taxon>
    </lineage>
</organism>
<name>A0AAE8BFH8_9CAUD</name>
<evidence type="ECO:0000313" key="2">
    <source>
        <dbReference type="Proteomes" id="UP000828443"/>
    </source>
</evidence>
<protein>
    <submittedName>
        <fullName evidence="1">Uncharacterized protein</fullName>
    </submittedName>
</protein>
<sequence length="86" mass="9863">MRKKSAQSKPRAVKPRPPKEVVHLDYLRVYHEVLKHEDVLDIELDQIFDATISVVQQRLAKGKLSDVPDPTVVEIMVKEVMDKLCA</sequence>
<accession>A0AAE8BFH8</accession>
<proteinExistence type="predicted"/>
<dbReference type="Proteomes" id="UP000828443">
    <property type="component" value="Segment"/>
</dbReference>
<dbReference type="KEGG" id="vg:77953240"/>
<dbReference type="RefSeq" id="YP_010676875.1">
    <property type="nucleotide sequence ID" value="NC_071015.1"/>
</dbReference>
<dbReference type="EMBL" id="MZ348422">
    <property type="protein sequence ID" value="QYN80063.1"/>
    <property type="molecule type" value="Genomic_DNA"/>
</dbReference>
<keyword evidence="2" id="KW-1185">Reference proteome</keyword>
<evidence type="ECO:0000313" key="1">
    <source>
        <dbReference type="EMBL" id="QYN80063.1"/>
    </source>
</evidence>